<protein>
    <recommendedName>
        <fullName evidence="4">PDZ domain-containing protein</fullName>
    </recommendedName>
</protein>
<organism evidence="2 3">
    <name type="scientific">Seminavis robusta</name>
    <dbReference type="NCBI Taxonomy" id="568900"/>
    <lineage>
        <taxon>Eukaryota</taxon>
        <taxon>Sar</taxon>
        <taxon>Stramenopiles</taxon>
        <taxon>Ochrophyta</taxon>
        <taxon>Bacillariophyta</taxon>
        <taxon>Bacillariophyceae</taxon>
        <taxon>Bacillariophycidae</taxon>
        <taxon>Naviculales</taxon>
        <taxon>Naviculaceae</taxon>
        <taxon>Seminavis</taxon>
    </lineage>
</organism>
<evidence type="ECO:0000313" key="3">
    <source>
        <dbReference type="Proteomes" id="UP001153069"/>
    </source>
</evidence>
<dbReference type="Proteomes" id="UP001153069">
    <property type="component" value="Unassembled WGS sequence"/>
</dbReference>
<dbReference type="InterPro" id="IPR036034">
    <property type="entry name" value="PDZ_sf"/>
</dbReference>
<comment type="caution">
    <text evidence="2">The sequence shown here is derived from an EMBL/GenBank/DDBJ whole genome shotgun (WGS) entry which is preliminary data.</text>
</comment>
<dbReference type="SUPFAM" id="SSF50156">
    <property type="entry name" value="PDZ domain-like"/>
    <property type="match status" value="1"/>
</dbReference>
<evidence type="ECO:0000313" key="2">
    <source>
        <dbReference type="EMBL" id="CAB9526700.1"/>
    </source>
</evidence>
<feature type="compositionally biased region" description="Acidic residues" evidence="1">
    <location>
        <begin position="332"/>
        <end position="341"/>
    </location>
</feature>
<gene>
    <name evidence="2" type="ORF">SEMRO_1872_G302820.1</name>
</gene>
<proteinExistence type="predicted"/>
<accession>A0A9N8EXS5</accession>
<sequence length="381" mass="40643">MMKPRPSRISVTFLRDSSKDATSILWECAGVELCLNRCQGQVIVMSVDASLLSTNLQVGDVLETINGRSCHNVEITDVWAMVDGSAPIILEDNEAPEEEGAATPESASDDGTTTECSTPATATTSTDIPLVTLTFQCPEGCSDILCAISIPPGKDKKDIDSPEQTYALGLTLMELEQQPPLRRLRKSATNKSVAITELDGWTAQSVLSLGDTIVSVNNTPITGWSLDAVVVLISKQIADRNPIAILAKPTDNNNQRGNWGQRIRRASVKVGGGVMVGTGAVLMVTPLHPVGHALAIGGVAVLGGMRRREGKQKEEDSKEEVAADDDVTTKDSDEEGEDPSQEEEKQPTLTAEQEDPAPIHDETPQDANQEEPVLGIAVEAA</sequence>
<keyword evidence="3" id="KW-1185">Reference proteome</keyword>
<evidence type="ECO:0008006" key="4">
    <source>
        <dbReference type="Google" id="ProtNLM"/>
    </source>
</evidence>
<dbReference type="EMBL" id="CAICTM010001870">
    <property type="protein sequence ID" value="CAB9526700.1"/>
    <property type="molecule type" value="Genomic_DNA"/>
</dbReference>
<reference evidence="2" key="1">
    <citation type="submission" date="2020-06" db="EMBL/GenBank/DDBJ databases">
        <authorList>
            <consortium name="Plant Systems Biology data submission"/>
        </authorList>
    </citation>
    <scope>NUCLEOTIDE SEQUENCE</scope>
    <source>
        <strain evidence="2">D6</strain>
    </source>
</reference>
<feature type="region of interest" description="Disordered" evidence="1">
    <location>
        <begin position="307"/>
        <end position="381"/>
    </location>
</feature>
<dbReference type="AlphaFoldDB" id="A0A9N8EXS5"/>
<name>A0A9N8EXS5_9STRA</name>
<evidence type="ECO:0000256" key="1">
    <source>
        <dbReference type="SAM" id="MobiDB-lite"/>
    </source>
</evidence>
<feature type="region of interest" description="Disordered" evidence="1">
    <location>
        <begin position="95"/>
        <end position="121"/>
    </location>
</feature>
<feature type="compositionally biased region" description="Basic and acidic residues" evidence="1">
    <location>
        <begin position="311"/>
        <end position="331"/>
    </location>
</feature>